<protein>
    <submittedName>
        <fullName evidence="1">Uncharacterized protein</fullName>
    </submittedName>
</protein>
<organism evidence="1 2">
    <name type="scientific">Pseudaminobacter soli</name>
    <name type="common">ex Zhang et al. 2022</name>
    <dbReference type="NCBI Taxonomy" id="2831468"/>
    <lineage>
        <taxon>Bacteria</taxon>
        <taxon>Pseudomonadati</taxon>
        <taxon>Pseudomonadota</taxon>
        <taxon>Alphaproteobacteria</taxon>
        <taxon>Hyphomicrobiales</taxon>
        <taxon>Phyllobacteriaceae</taxon>
        <taxon>Pseudaminobacter</taxon>
    </lineage>
</organism>
<dbReference type="AlphaFoldDB" id="A0A942I8I3"/>
<reference evidence="1" key="1">
    <citation type="submission" date="2021-04" db="EMBL/GenBank/DDBJ databases">
        <title>Pseudaminobacter soli sp. nov., isolated from paddy soil contaminated by heavy metals.</title>
        <authorList>
            <person name="Zhang K."/>
        </authorList>
    </citation>
    <scope>NUCLEOTIDE SEQUENCE</scope>
    <source>
        <strain evidence="1">19-2017</strain>
    </source>
</reference>
<sequence>MYARFISYVLAQLLAFRVFGLVMVPRECPFVRAGYQREGVASSVGFHSHGTLVRSE</sequence>
<dbReference type="EMBL" id="JAGWCR010000006">
    <property type="protein sequence ID" value="MBS3649400.1"/>
    <property type="molecule type" value="Genomic_DNA"/>
</dbReference>
<proteinExistence type="predicted"/>
<evidence type="ECO:0000313" key="2">
    <source>
        <dbReference type="Proteomes" id="UP000680348"/>
    </source>
</evidence>
<keyword evidence="2" id="KW-1185">Reference proteome</keyword>
<dbReference type="RefSeq" id="WP_188254970.1">
    <property type="nucleotide sequence ID" value="NZ_JABVCF010000006.1"/>
</dbReference>
<comment type="caution">
    <text evidence="1">The sequence shown here is derived from an EMBL/GenBank/DDBJ whole genome shotgun (WGS) entry which is preliminary data.</text>
</comment>
<name>A0A942I8I3_9HYPH</name>
<dbReference type="Proteomes" id="UP000680348">
    <property type="component" value="Unassembled WGS sequence"/>
</dbReference>
<accession>A0A942I8I3</accession>
<gene>
    <name evidence="1" type="ORF">KEU06_12355</name>
</gene>
<evidence type="ECO:0000313" key="1">
    <source>
        <dbReference type="EMBL" id="MBS3649400.1"/>
    </source>
</evidence>